<evidence type="ECO:0000313" key="3">
    <source>
        <dbReference type="Proteomes" id="UP000248079"/>
    </source>
</evidence>
<dbReference type="RefSeq" id="WP_110359924.1">
    <property type="nucleotide sequence ID" value="NZ_QFLI01000002.1"/>
</dbReference>
<comment type="caution">
    <text evidence="2">The sequence shown here is derived from an EMBL/GenBank/DDBJ whole genome shotgun (WGS) entry which is preliminary data.</text>
</comment>
<dbReference type="InterPro" id="IPR025347">
    <property type="entry name" value="DUF4251"/>
</dbReference>
<sequence>MKRNTLTLVAILILGAISSSSFAEGKELTKQEKKELRKEKRAIRKSERERYNQEMHDKAYQALKDLNFVLEATSLQNKRGKMINVSDHLNFISIEKDKATLQLSFRGYGGLNGLGGITLNGKIRNEKFSTDKHGNQYLEFNVMGAAIHAEVRISLNASDNFADASVDASTRSSKIQFRGSLVPKDDTRTYKSGFDI</sequence>
<dbReference type="Gene3D" id="2.40.128.410">
    <property type="match status" value="1"/>
</dbReference>
<keyword evidence="3" id="KW-1185">Reference proteome</keyword>
<feature type="chain" id="PRO_5015908858" description="DUF4251 domain-containing protein" evidence="1">
    <location>
        <begin position="24"/>
        <end position="196"/>
    </location>
</feature>
<name>A0A2V4A4K0_9BACT</name>
<evidence type="ECO:0008006" key="4">
    <source>
        <dbReference type="Google" id="ProtNLM"/>
    </source>
</evidence>
<evidence type="ECO:0000313" key="2">
    <source>
        <dbReference type="EMBL" id="PXY02290.1"/>
    </source>
</evidence>
<dbReference type="EMBL" id="QFLI01000002">
    <property type="protein sequence ID" value="PXY02290.1"/>
    <property type="molecule type" value="Genomic_DNA"/>
</dbReference>
<dbReference type="OrthoDB" id="982410at2"/>
<gene>
    <name evidence="2" type="ORF">DF185_06490</name>
</gene>
<protein>
    <recommendedName>
        <fullName evidence="4">DUF4251 domain-containing protein</fullName>
    </recommendedName>
</protein>
<feature type="signal peptide" evidence="1">
    <location>
        <begin position="1"/>
        <end position="23"/>
    </location>
</feature>
<keyword evidence="1" id="KW-0732">Signal</keyword>
<accession>A0A2V4A4K0</accession>
<organism evidence="2 3">
    <name type="scientific">Marinifilum breve</name>
    <dbReference type="NCBI Taxonomy" id="2184082"/>
    <lineage>
        <taxon>Bacteria</taxon>
        <taxon>Pseudomonadati</taxon>
        <taxon>Bacteroidota</taxon>
        <taxon>Bacteroidia</taxon>
        <taxon>Marinilabiliales</taxon>
        <taxon>Marinifilaceae</taxon>
    </lineage>
</organism>
<evidence type="ECO:0000256" key="1">
    <source>
        <dbReference type="SAM" id="SignalP"/>
    </source>
</evidence>
<reference evidence="2 3" key="1">
    <citation type="submission" date="2018-05" db="EMBL/GenBank/DDBJ databases">
        <title>Marinifilum breve JC075T sp. nov., a marine bacterium isolated from Yongle Blue Hole in the South China Sea.</title>
        <authorList>
            <person name="Fu T."/>
        </authorList>
    </citation>
    <scope>NUCLEOTIDE SEQUENCE [LARGE SCALE GENOMIC DNA]</scope>
    <source>
        <strain evidence="2 3">JC075</strain>
    </source>
</reference>
<dbReference type="Pfam" id="PF14059">
    <property type="entry name" value="DUF4251"/>
    <property type="match status" value="1"/>
</dbReference>
<dbReference type="AlphaFoldDB" id="A0A2V4A4K0"/>
<proteinExistence type="predicted"/>
<dbReference type="Proteomes" id="UP000248079">
    <property type="component" value="Unassembled WGS sequence"/>
</dbReference>